<dbReference type="GO" id="GO:0004674">
    <property type="term" value="F:protein serine/threonine kinase activity"/>
    <property type="evidence" value="ECO:0007669"/>
    <property type="project" value="UniProtKB-KW"/>
</dbReference>
<name>A0A5B0NHA2_PUCGR</name>
<evidence type="ECO:0000256" key="11">
    <source>
        <dbReference type="PROSITE-ProRule" id="PRU10141"/>
    </source>
</evidence>
<dbReference type="InterPro" id="IPR017441">
    <property type="entry name" value="Protein_kinase_ATP_BS"/>
</dbReference>
<evidence type="ECO:0000313" key="14">
    <source>
        <dbReference type="EMBL" id="KAA1088607.1"/>
    </source>
</evidence>
<evidence type="ECO:0000256" key="6">
    <source>
        <dbReference type="ARBA" id="ARBA00022777"/>
    </source>
</evidence>
<feature type="region of interest" description="Disordered" evidence="12">
    <location>
        <begin position="220"/>
        <end position="303"/>
    </location>
</feature>
<feature type="compositionally biased region" description="Polar residues" evidence="12">
    <location>
        <begin position="764"/>
        <end position="774"/>
    </location>
</feature>
<feature type="compositionally biased region" description="Polar residues" evidence="12">
    <location>
        <begin position="231"/>
        <end position="240"/>
    </location>
</feature>
<comment type="catalytic activity">
    <reaction evidence="10">
        <text>L-tyrosyl-[protein] + ATP = O-phospho-L-tyrosyl-[protein] + ADP + H(+)</text>
        <dbReference type="Rhea" id="RHEA:10596"/>
        <dbReference type="Rhea" id="RHEA-COMP:10136"/>
        <dbReference type="Rhea" id="RHEA-COMP:20101"/>
        <dbReference type="ChEBI" id="CHEBI:15378"/>
        <dbReference type="ChEBI" id="CHEBI:30616"/>
        <dbReference type="ChEBI" id="CHEBI:46858"/>
        <dbReference type="ChEBI" id="CHEBI:61978"/>
        <dbReference type="ChEBI" id="CHEBI:456216"/>
        <dbReference type="EC" id="2.7.12.1"/>
    </reaction>
</comment>
<dbReference type="InterPro" id="IPR000719">
    <property type="entry name" value="Prot_kinase_dom"/>
</dbReference>
<dbReference type="Gene3D" id="3.30.10.30">
    <property type="entry name" value="DYRK"/>
    <property type="match status" value="1"/>
</dbReference>
<feature type="compositionally biased region" description="Low complexity" evidence="12">
    <location>
        <begin position="25"/>
        <end position="48"/>
    </location>
</feature>
<feature type="compositionally biased region" description="Polar residues" evidence="12">
    <location>
        <begin position="427"/>
        <end position="439"/>
    </location>
</feature>
<evidence type="ECO:0000256" key="8">
    <source>
        <dbReference type="ARBA" id="ARBA00049003"/>
    </source>
</evidence>
<dbReference type="GO" id="GO:0005856">
    <property type="term" value="C:cytoskeleton"/>
    <property type="evidence" value="ECO:0007669"/>
    <property type="project" value="TreeGrafter"/>
</dbReference>
<dbReference type="EMBL" id="VDEP01000405">
    <property type="protein sequence ID" value="KAA1088607.1"/>
    <property type="molecule type" value="Genomic_DNA"/>
</dbReference>
<evidence type="ECO:0000256" key="1">
    <source>
        <dbReference type="ARBA" id="ARBA00008867"/>
    </source>
</evidence>
<evidence type="ECO:0000313" key="15">
    <source>
        <dbReference type="Proteomes" id="UP000325313"/>
    </source>
</evidence>
<feature type="compositionally biased region" description="Low complexity" evidence="12">
    <location>
        <begin position="1930"/>
        <end position="1959"/>
    </location>
</feature>
<feature type="compositionally biased region" description="Polar residues" evidence="12">
    <location>
        <begin position="520"/>
        <end position="531"/>
    </location>
</feature>
<gene>
    <name evidence="14" type="ORF">PGTUg99_005567</name>
</gene>
<sequence length="2156" mass="234471">MSNSNSDKPLIDSPTMAEYNHIIKNSRTNSNQQQQQQQQRKPTNLQLQPSTSNSTPLSPYPTDRSILVGLAELTTPRWTNRSNQQQQQPPQSTKSPLDTHDNNWERNILKGYTDEHTSSTSDPLQTTTNNDHNPAELANPLTSPTLNHIQHLSRLRVLNPNNEQQQQQQPSSSASPCTSSSPASSHELNQPNRSSRKLSVMKSIESLKDFKSSMNIFKGAAGKKQHDRMPSESSCPQSNQPHHDPDKHPRHQPSKPEPIHHHHQQQQQHHHHHHHHHTQSNIASSNKPTQSNPLSSFSHHSSPSTIAHSILRSASSGLVSTDLEDMDIQQVAAQNDDTAEALRKLDGLSSPRATRHSLKDPNLSNPHHNRPTSTGPRRRSITSRSNSRPSSPSAASVKDRSAPKDRSKLTQDPPSTTSLKKTRTRSIASSKDSPVTFTDDSYVLQSDHPISPSIQRSTFQSSNTATTTTTTTTHSPSHLAHHQSLTSAHHPTKTVDGLSSASSSPRQVFHSIASKGPHTKPTTQAELDGNNSSPKIALSSASSPAIQSNWKRGSSSSTSYTTGATTTTAESRESTLATSVSSPSFPPHHHQQQHHHRHSQSNATVPSRSSPTKSRSSVGSEASSVYSNNCPGADTGRHLERSNSSNLTTDTGEKISSIPPVPPLPKDYETFKAQPQSRRPSHSSIQLTNNTRTNNPQTDSLHLPHKLLPPEGASHDQREPFSPSVATIDSQLSVNTPSSGASATSRFLHSLTSQKSPEDHIGSNLPSSHPSNLKQNKKWSLSAALGMNKTGHSSRDSVHDDHHPIAHPVLSPANSHHQLSESREAAGGLATHTKRGSWLTGTHHPAPESLHSSAHNQSNRPESSFHPSGQTDASRNRKESGSSILTTDTTTTTAGFAVPALKPSIGSGLSSRRTPSGIPFFSRKTSGNQSVNLSDKSTTNLTESTISHDSSNGGLKNNKATKALEKTQNEGEVQGRRSMMSLNVFIRNSVHRRPTLSSSKISPSSVSHPISSPNETAVGSKSASSRHSLKSMPAKSSPIRETHAPQSAPKKLSISILNGVNSETPESHLNEATSPKKSTLGSKASNLIGRRRGKTVSVTGSSKEKVAVPPPLPPLQMSAIHSTTTNRVASITSPNNSFSSTASKRRSIDYPTSSSLSSRAPRVRTLKESTSSLRKGLPTIDASPLRMEEELSDDGSKSVINQQTAPVRQQVSKENINDRHDHPIEKPPVSPNSYRPQSNASISLTPTKIPRAVFRPQKNAMSPAPKIQSDDYYQASNTDSLGSPKRREQAPASNSENQEHSNDFGVLTGHQPVTLNSKRASGIQGSLIPRSRSGASNASKTLNRLSNNDLKAESNSSPTKPSMMSQANTHNNEPESANEDFANAQQDTSAAARLAAARRTVAKSQEVQAARAASRRLSTTHASVLGDQSTVSEFGTSASSGVVPSSRSSRTIASKLTIPSRMSRSSTTPSMLSASEAVGHSSRSSPGHGLRVRTTDSKGNMSPTIGEEETKGDEEMAQYVARQRSKKLMSGMTPAEVAKLFEFPKPNEPTQPMTTQEALRLYKNYLSDYEKGEILGYEKIYYVGSESAKKMASEDKPAQNYGYDDERGDYQIVKNDHLIYRYEIVDVLGKGSFGQVLQCRDHRTGEMVAIKIIRNKRRFHHQALVEIRVLENLLSWDPEDKHCVLKMTDHFTFRGHLCIVNELLSINLYELIRNNSFNGFSTTLIRRFTIQILTSLSLLRHHRVVHCDLKPENILLKHPQKSAIKTIDFGSSCFENEKVYTYIQSRFYRSPEVILGMNYHMAIDMWSLGCILAELYTGYPIFPGETESEQLACIMEVLGMPDKYLVDRSSRRKLFFDSTGTPRPVVNSKGRRRRVGSKTLQSVLKTDDELFVDFIAKCLAWDPERRLKPDPAMRHPWILAGRARPAVAQLSTSISNLQQQQQQHTSGSLTSSSSVNSSSARLAHGRFNSGSGSIHISSPRRKQVHLASSTSSSAHTGSNGPSAPTISQLPHLSAANSGSSSSTTTTTTTIGPGRNSVGYRNRTQSSSTRQSLKTLHSHQQNHQHHHHQPSSSIIHPSSSASSSTTTTTSSNHHLNLTGNGKLNPAASSSNSSTTTTAASAAVNSNSNSNSNSSPSSARVGHPHSLARQSLPVRAGP</sequence>
<dbReference type="GO" id="GO:0004712">
    <property type="term" value="F:protein serine/threonine/tyrosine kinase activity"/>
    <property type="evidence" value="ECO:0007669"/>
    <property type="project" value="UniProtKB-EC"/>
</dbReference>
<feature type="compositionally biased region" description="Low complexity" evidence="12">
    <location>
        <begin position="2042"/>
        <end position="2051"/>
    </location>
</feature>
<dbReference type="FunFam" id="1.10.510.10:FF:000112">
    <property type="entry name" value="Putative dual specificity tyrosine-phosphorylation-regulated kinase 2"/>
    <property type="match status" value="1"/>
</dbReference>
<keyword evidence="6" id="KW-0418">Kinase</keyword>
<feature type="region of interest" description="Disordered" evidence="12">
    <location>
        <begin position="1432"/>
        <end position="1514"/>
    </location>
</feature>
<feature type="compositionally biased region" description="Polar residues" evidence="12">
    <location>
        <begin position="1119"/>
        <end position="1142"/>
    </location>
</feature>
<comment type="similarity">
    <text evidence="1">Belongs to the protein kinase superfamily. CMGC Ser/Thr protein kinase family. MNB/DYRK subfamily.</text>
</comment>
<feature type="compositionally biased region" description="Basic residues" evidence="12">
    <location>
        <begin position="587"/>
        <end position="599"/>
    </location>
</feature>
<feature type="compositionally biased region" description="Low complexity" evidence="12">
    <location>
        <begin position="2019"/>
        <end position="2029"/>
    </location>
</feature>
<feature type="compositionally biased region" description="Basic and acidic residues" evidence="12">
    <location>
        <begin position="397"/>
        <end position="409"/>
    </location>
</feature>
<dbReference type="PANTHER" id="PTHR24058">
    <property type="entry name" value="DUAL SPECIFICITY PROTEIN KINASE"/>
    <property type="match status" value="1"/>
</dbReference>
<dbReference type="PROSITE" id="PS00107">
    <property type="entry name" value="PROTEIN_KINASE_ATP"/>
    <property type="match status" value="1"/>
</dbReference>
<evidence type="ECO:0000256" key="7">
    <source>
        <dbReference type="ARBA" id="ARBA00022840"/>
    </source>
</evidence>
<feature type="compositionally biased region" description="Low complexity" evidence="12">
    <location>
        <begin position="532"/>
        <end position="583"/>
    </location>
</feature>
<feature type="compositionally biased region" description="Polar residues" evidence="12">
    <location>
        <begin position="1070"/>
        <end position="1085"/>
    </location>
</feature>
<feature type="compositionally biased region" description="Polar residues" evidence="12">
    <location>
        <begin position="1198"/>
        <end position="1214"/>
    </location>
</feature>
<feature type="region of interest" description="Disordered" evidence="12">
    <location>
        <begin position="162"/>
        <end position="198"/>
    </location>
</feature>
<dbReference type="EC" id="2.7.12.1" evidence="2"/>
<keyword evidence="4" id="KW-0808">Transferase</keyword>
<feature type="compositionally biased region" description="Basic residues" evidence="12">
    <location>
        <begin position="260"/>
        <end position="278"/>
    </location>
</feature>
<dbReference type="InterPro" id="IPR050494">
    <property type="entry name" value="Ser_Thr_dual-spec_kinase"/>
</dbReference>
<feature type="compositionally biased region" description="Low complexity" evidence="12">
    <location>
        <begin position="2069"/>
        <end position="2093"/>
    </location>
</feature>
<feature type="compositionally biased region" description="Low complexity" evidence="12">
    <location>
        <begin position="1435"/>
        <end position="1451"/>
    </location>
</feature>
<feature type="compositionally biased region" description="Low complexity" evidence="12">
    <location>
        <begin position="600"/>
        <end position="627"/>
    </location>
</feature>
<feature type="compositionally biased region" description="Low complexity" evidence="12">
    <location>
        <begin position="1987"/>
        <end position="1998"/>
    </location>
</feature>
<evidence type="ECO:0000256" key="2">
    <source>
        <dbReference type="ARBA" id="ARBA00013203"/>
    </source>
</evidence>
<dbReference type="Gene3D" id="1.10.510.10">
    <property type="entry name" value="Transferase(Phosphotransferase) domain 1"/>
    <property type="match status" value="1"/>
</dbReference>
<feature type="compositionally biased region" description="Polar residues" evidence="12">
    <location>
        <begin position="452"/>
        <end position="463"/>
    </location>
</feature>
<feature type="compositionally biased region" description="Polar residues" evidence="12">
    <location>
        <begin position="497"/>
        <end position="506"/>
    </location>
</feature>
<feature type="binding site" evidence="11">
    <location>
        <position position="1651"/>
    </location>
    <ligand>
        <name>ATP</name>
        <dbReference type="ChEBI" id="CHEBI:30616"/>
    </ligand>
</feature>
<protein>
    <recommendedName>
        <fullName evidence="2">dual-specificity kinase</fullName>
        <ecNumber evidence="2">2.7.12.1</ecNumber>
    </recommendedName>
</protein>
<feature type="compositionally biased region" description="Low complexity" evidence="12">
    <location>
        <begin position="997"/>
        <end position="1013"/>
    </location>
</feature>
<evidence type="ECO:0000256" key="4">
    <source>
        <dbReference type="ARBA" id="ARBA00022679"/>
    </source>
</evidence>
<comment type="catalytic activity">
    <reaction evidence="8">
        <text>L-seryl-[protein] + ATP = O-phospho-L-seryl-[protein] + ADP + H(+)</text>
        <dbReference type="Rhea" id="RHEA:17989"/>
        <dbReference type="Rhea" id="RHEA-COMP:9863"/>
        <dbReference type="Rhea" id="RHEA-COMP:11604"/>
        <dbReference type="ChEBI" id="CHEBI:15378"/>
        <dbReference type="ChEBI" id="CHEBI:29999"/>
        <dbReference type="ChEBI" id="CHEBI:30616"/>
        <dbReference type="ChEBI" id="CHEBI:83421"/>
        <dbReference type="ChEBI" id="CHEBI:456216"/>
        <dbReference type="EC" id="2.7.12.1"/>
    </reaction>
</comment>
<feature type="compositionally biased region" description="Polar residues" evidence="12">
    <location>
        <begin position="362"/>
        <end position="375"/>
    </location>
</feature>
<feature type="compositionally biased region" description="Polar residues" evidence="12">
    <location>
        <begin position="118"/>
        <end position="132"/>
    </location>
</feature>
<feature type="compositionally biased region" description="Low complexity" evidence="12">
    <location>
        <begin position="464"/>
        <end position="473"/>
    </location>
</feature>
<feature type="region of interest" description="Disordered" evidence="12">
    <location>
        <begin position="992"/>
        <end position="1377"/>
    </location>
</feature>
<feature type="compositionally biased region" description="Low complexity" evidence="12">
    <location>
        <begin position="2103"/>
        <end position="2137"/>
    </location>
</feature>
<dbReference type="Pfam" id="PF00069">
    <property type="entry name" value="Pkinase"/>
    <property type="match status" value="1"/>
</dbReference>
<feature type="compositionally biased region" description="Basic and acidic residues" evidence="12">
    <location>
        <begin position="97"/>
        <end position="117"/>
    </location>
</feature>
<dbReference type="Proteomes" id="UP000325313">
    <property type="component" value="Unassembled WGS sequence"/>
</dbReference>
<feature type="compositionally biased region" description="Low complexity" evidence="12">
    <location>
        <begin position="1459"/>
        <end position="1475"/>
    </location>
</feature>
<comment type="caution">
    <text evidence="14">The sequence shown here is derived from an EMBL/GenBank/DDBJ whole genome shotgun (WGS) entry which is preliminary data.</text>
</comment>
<dbReference type="InterPro" id="IPR011009">
    <property type="entry name" value="Kinase-like_dom_sf"/>
</dbReference>
<feature type="region of interest" description="Disordered" evidence="12">
    <location>
        <begin position="1"/>
        <end position="63"/>
    </location>
</feature>
<feature type="compositionally biased region" description="Polar residues" evidence="12">
    <location>
        <begin position="1231"/>
        <end position="1246"/>
    </location>
</feature>
<dbReference type="GO" id="GO:0005737">
    <property type="term" value="C:cytoplasm"/>
    <property type="evidence" value="ECO:0007669"/>
    <property type="project" value="TreeGrafter"/>
</dbReference>
<dbReference type="Gene3D" id="3.30.200.20">
    <property type="entry name" value="Phosphorylase Kinase, domain 1"/>
    <property type="match status" value="1"/>
</dbReference>
<dbReference type="PROSITE" id="PS00108">
    <property type="entry name" value="PROTEIN_KINASE_ST"/>
    <property type="match status" value="1"/>
</dbReference>
<dbReference type="GO" id="GO:0005524">
    <property type="term" value="F:ATP binding"/>
    <property type="evidence" value="ECO:0007669"/>
    <property type="project" value="UniProtKB-UniRule"/>
</dbReference>
<reference evidence="14 15" key="1">
    <citation type="submission" date="2019-05" db="EMBL/GenBank/DDBJ databases">
        <title>Emergence of the Ug99 lineage of the wheat stem rust pathogen through somatic hybridization.</title>
        <authorList>
            <person name="Li F."/>
            <person name="Upadhyaya N.M."/>
            <person name="Sperschneider J."/>
            <person name="Matny O."/>
            <person name="Nguyen-Phuc H."/>
            <person name="Mago R."/>
            <person name="Raley C."/>
            <person name="Miller M.E."/>
            <person name="Silverstein K.A.T."/>
            <person name="Henningsen E."/>
            <person name="Hirsch C.D."/>
            <person name="Visser B."/>
            <person name="Pretorius Z.A."/>
            <person name="Steffenson B.J."/>
            <person name="Schwessinger B."/>
            <person name="Dodds P.N."/>
            <person name="Figueroa M."/>
        </authorList>
    </citation>
    <scope>NUCLEOTIDE SEQUENCE [LARGE SCALE GENOMIC DNA]</scope>
    <source>
        <strain evidence="14 15">Ug99</strain>
    </source>
</reference>
<feature type="compositionally biased region" description="Polar residues" evidence="12">
    <location>
        <begin position="279"/>
        <end position="290"/>
    </location>
</feature>
<dbReference type="InterPro" id="IPR008271">
    <property type="entry name" value="Ser/Thr_kinase_AS"/>
</dbReference>
<feature type="compositionally biased region" description="Polar residues" evidence="12">
    <location>
        <begin position="850"/>
        <end position="873"/>
    </location>
</feature>
<feature type="region of interest" description="Disordered" evidence="12">
    <location>
        <begin position="346"/>
        <end position="960"/>
    </location>
</feature>
<feature type="compositionally biased region" description="Polar residues" evidence="12">
    <location>
        <begin position="1999"/>
        <end position="2018"/>
    </location>
</feature>
<feature type="compositionally biased region" description="Basic and acidic residues" evidence="12">
    <location>
        <begin position="793"/>
        <end position="804"/>
    </location>
</feature>
<feature type="compositionally biased region" description="Low complexity" evidence="12">
    <location>
        <begin position="164"/>
        <end position="185"/>
    </location>
</feature>
<organism evidence="14 15">
    <name type="scientific">Puccinia graminis f. sp. tritici</name>
    <dbReference type="NCBI Taxonomy" id="56615"/>
    <lineage>
        <taxon>Eukaryota</taxon>
        <taxon>Fungi</taxon>
        <taxon>Dikarya</taxon>
        <taxon>Basidiomycota</taxon>
        <taxon>Pucciniomycotina</taxon>
        <taxon>Pucciniomycetes</taxon>
        <taxon>Pucciniales</taxon>
        <taxon>Pucciniaceae</taxon>
        <taxon>Puccinia</taxon>
    </lineage>
</organism>
<feature type="compositionally biased region" description="Polar residues" evidence="12">
    <location>
        <begin position="724"/>
        <end position="755"/>
    </location>
</feature>
<dbReference type="SMART" id="SM00220">
    <property type="entry name" value="S_TKc"/>
    <property type="match status" value="1"/>
</dbReference>
<evidence type="ECO:0000256" key="9">
    <source>
        <dbReference type="ARBA" id="ARBA00049308"/>
    </source>
</evidence>
<feature type="compositionally biased region" description="Basic residues" evidence="12">
    <location>
        <begin position="2055"/>
        <end position="2068"/>
    </location>
</feature>
<evidence type="ECO:0000259" key="13">
    <source>
        <dbReference type="PROSITE" id="PS50011"/>
    </source>
</evidence>
<accession>A0A5B0NHA2</accession>
<dbReference type="CDD" id="cd14210">
    <property type="entry name" value="PKc_DYRK"/>
    <property type="match status" value="1"/>
</dbReference>
<dbReference type="InterPro" id="IPR042521">
    <property type="entry name" value="DYRK"/>
</dbReference>
<feature type="compositionally biased region" description="Polar residues" evidence="12">
    <location>
        <begin position="1333"/>
        <end position="1375"/>
    </location>
</feature>
<feature type="domain" description="Protein kinase" evidence="13">
    <location>
        <begin position="1622"/>
        <end position="1918"/>
    </location>
</feature>
<keyword evidence="7 11" id="KW-0067">ATP-binding</keyword>
<feature type="region of interest" description="Disordered" evidence="12">
    <location>
        <begin position="1930"/>
        <end position="2156"/>
    </location>
</feature>
<keyword evidence="5 11" id="KW-0547">Nucleotide-binding</keyword>
<evidence type="ECO:0000256" key="3">
    <source>
        <dbReference type="ARBA" id="ARBA00022527"/>
    </source>
</evidence>
<keyword evidence="3" id="KW-0723">Serine/threonine-protein kinase</keyword>
<feature type="compositionally biased region" description="Low complexity" evidence="12">
    <location>
        <begin position="291"/>
        <end position="303"/>
    </location>
</feature>
<evidence type="ECO:0000256" key="10">
    <source>
        <dbReference type="ARBA" id="ARBA00051680"/>
    </source>
</evidence>
<dbReference type="PANTHER" id="PTHR24058:SF22">
    <property type="entry name" value="DUAL SPECIFICITY TYROSINE-PHOSPHORYLATION-REGULATED KINASE 4"/>
    <property type="match status" value="1"/>
</dbReference>
<feature type="compositionally biased region" description="Polar residues" evidence="12">
    <location>
        <begin position="673"/>
        <end position="700"/>
    </location>
</feature>
<feature type="compositionally biased region" description="Low complexity" evidence="12">
    <location>
        <begin position="382"/>
        <end position="396"/>
    </location>
</feature>
<feature type="compositionally biased region" description="Polar residues" evidence="12">
    <location>
        <begin position="923"/>
        <end position="960"/>
    </location>
</feature>
<evidence type="ECO:0000256" key="5">
    <source>
        <dbReference type="ARBA" id="ARBA00022741"/>
    </source>
</evidence>
<feature type="compositionally biased region" description="Basic and acidic residues" evidence="12">
    <location>
        <begin position="1215"/>
        <end position="1225"/>
    </location>
</feature>
<feature type="region of interest" description="Disordered" evidence="12">
    <location>
        <begin position="77"/>
        <end position="142"/>
    </location>
</feature>
<comment type="catalytic activity">
    <reaction evidence="9">
        <text>L-threonyl-[protein] + ATP = O-phospho-L-threonyl-[protein] + ADP + H(+)</text>
        <dbReference type="Rhea" id="RHEA:46608"/>
        <dbReference type="Rhea" id="RHEA-COMP:11060"/>
        <dbReference type="Rhea" id="RHEA-COMP:11605"/>
        <dbReference type="ChEBI" id="CHEBI:15378"/>
        <dbReference type="ChEBI" id="CHEBI:30013"/>
        <dbReference type="ChEBI" id="CHEBI:30616"/>
        <dbReference type="ChEBI" id="CHEBI:61977"/>
        <dbReference type="ChEBI" id="CHEBI:456216"/>
        <dbReference type="EC" id="2.7.12.1"/>
    </reaction>
</comment>
<dbReference type="SUPFAM" id="SSF56112">
    <property type="entry name" value="Protein kinase-like (PK-like)"/>
    <property type="match status" value="1"/>
</dbReference>
<dbReference type="PROSITE" id="PS50011">
    <property type="entry name" value="PROTEIN_KINASE_DOM"/>
    <property type="match status" value="1"/>
</dbReference>
<feature type="compositionally biased region" description="Polar residues" evidence="12">
    <location>
        <begin position="1055"/>
        <end position="1064"/>
    </location>
</feature>
<evidence type="ECO:0000256" key="12">
    <source>
        <dbReference type="SAM" id="MobiDB-lite"/>
    </source>
</evidence>
<dbReference type="FunFam" id="3.30.200.20:FF:000087">
    <property type="entry name" value="Dual specificity tyrosine-phosphorylation-regulated kinase 1A"/>
    <property type="match status" value="1"/>
</dbReference>
<proteinExistence type="inferred from homology"/>